<keyword evidence="4" id="KW-0472">Membrane</keyword>
<protein>
    <submittedName>
        <fullName evidence="5">Uncharacterized protein</fullName>
    </submittedName>
</protein>
<dbReference type="EMBL" id="MU629719">
    <property type="protein sequence ID" value="KAJ1255416.1"/>
    <property type="molecule type" value="Genomic_DNA"/>
</dbReference>
<dbReference type="PANTHER" id="PTHR15371:SF22">
    <property type="entry name" value="YMGG-LIKE GLY-ZIPPER DOMAIN-CONTAINING PROTEIN"/>
    <property type="match status" value="1"/>
</dbReference>
<keyword evidence="3" id="KW-1133">Transmembrane helix</keyword>
<dbReference type="Proteomes" id="UP001164776">
    <property type="component" value="Unassembled WGS sequence"/>
</dbReference>
<proteinExistence type="predicted"/>
<comment type="caution">
    <text evidence="5">The sequence shown here is derived from an EMBL/GenBank/DDBJ whole genome shotgun (WGS) entry which is preliminary data.</text>
</comment>
<dbReference type="InterPro" id="IPR045238">
    <property type="entry name" value="Tim23-like"/>
</dbReference>
<evidence type="ECO:0000256" key="4">
    <source>
        <dbReference type="ARBA" id="ARBA00023136"/>
    </source>
</evidence>
<organism evidence="5 6">
    <name type="scientific">Paspalum vaginatum</name>
    <name type="common">seashore paspalum</name>
    <dbReference type="NCBI Taxonomy" id="158149"/>
    <lineage>
        <taxon>Eukaryota</taxon>
        <taxon>Viridiplantae</taxon>
        <taxon>Streptophyta</taxon>
        <taxon>Embryophyta</taxon>
        <taxon>Tracheophyta</taxon>
        <taxon>Spermatophyta</taxon>
        <taxon>Magnoliopsida</taxon>
        <taxon>Liliopsida</taxon>
        <taxon>Poales</taxon>
        <taxon>Poaceae</taxon>
        <taxon>PACMAD clade</taxon>
        <taxon>Panicoideae</taxon>
        <taxon>Andropogonodae</taxon>
        <taxon>Paspaleae</taxon>
        <taxon>Paspalinae</taxon>
        <taxon>Paspalum</taxon>
    </lineage>
</organism>
<dbReference type="GO" id="GO:0045037">
    <property type="term" value="P:protein import into chloroplast stroma"/>
    <property type="evidence" value="ECO:0007669"/>
    <property type="project" value="TreeGrafter"/>
</dbReference>
<evidence type="ECO:0000256" key="2">
    <source>
        <dbReference type="ARBA" id="ARBA00022692"/>
    </source>
</evidence>
<reference evidence="5 6" key="1">
    <citation type="submission" date="2022-10" db="EMBL/GenBank/DDBJ databases">
        <title>WGS assembly of Paspalum vaginatum 540-79.</title>
        <authorList>
            <person name="Sun G."/>
            <person name="Wase N."/>
            <person name="Shu S."/>
            <person name="Jenkins J."/>
            <person name="Zhou B."/>
            <person name="Torres-Rodriguez J."/>
            <person name="Chen C."/>
            <person name="Sandor L."/>
            <person name="Plott C."/>
            <person name="Yoshinga Y."/>
            <person name="Daum C."/>
            <person name="Qi P."/>
            <person name="Barry K."/>
            <person name="Lipzen A."/>
            <person name="Berry L."/>
            <person name="Pedersen C."/>
            <person name="Gottilla T."/>
            <person name="Foltz A."/>
            <person name="Yu H."/>
            <person name="O'Malley R."/>
            <person name="Zhang C."/>
            <person name="Devos K."/>
            <person name="Sigmon B."/>
            <person name="Yu B."/>
            <person name="Obata T."/>
            <person name="Schmutz J."/>
            <person name="Schnable J."/>
        </authorList>
    </citation>
    <scope>NUCLEOTIDE SEQUENCE [LARGE SCALE GENOMIC DNA]</scope>
    <source>
        <strain evidence="6">cv. 540-79</strain>
    </source>
</reference>
<dbReference type="Pfam" id="PF02466">
    <property type="entry name" value="Tim17"/>
    <property type="match status" value="1"/>
</dbReference>
<sequence length="259" mass="26836">MPAENNDPQLAAFWVEVALLRSGWFPSAATTASLVVSRGIVHSAVFFRDVAAAAACRVAAEDAFHCLATGTTVGGGVSDQRKLQRSLKNMCKEGAYWGTAAGVYVATESVVEEMRGCTDWKNAVIGGALAGALMSAAASAVRNDDVRSRGSKVVKDAIAGAAITAAAEFIGRRGHAHLLPPSTATVVSSKGGVIGQTRREAAAADVVDYDPWVSGSRGLELPLRFTTSTGGSSDYELSSATSSCELVDLHGPRSPPRLV</sequence>
<comment type="subcellular location">
    <subcellularLocation>
        <location evidence="1">Membrane</location>
        <topology evidence="1">Multi-pass membrane protein</topology>
    </subcellularLocation>
</comment>
<name>A0A9W8CF66_9POAL</name>
<keyword evidence="6" id="KW-1185">Reference proteome</keyword>
<dbReference type="OrthoDB" id="75343at2759"/>
<dbReference type="PANTHER" id="PTHR15371">
    <property type="entry name" value="TIM23"/>
    <property type="match status" value="1"/>
</dbReference>
<dbReference type="GO" id="GO:0015171">
    <property type="term" value="F:amino acid transmembrane transporter activity"/>
    <property type="evidence" value="ECO:0007669"/>
    <property type="project" value="TreeGrafter"/>
</dbReference>
<evidence type="ECO:0000256" key="3">
    <source>
        <dbReference type="ARBA" id="ARBA00022989"/>
    </source>
</evidence>
<gene>
    <name evidence="5" type="ORF">BS78_K241000</name>
</gene>
<evidence type="ECO:0000313" key="5">
    <source>
        <dbReference type="EMBL" id="KAJ1255416.1"/>
    </source>
</evidence>
<dbReference type="AlphaFoldDB" id="A0A9W8CF66"/>
<evidence type="ECO:0000313" key="6">
    <source>
        <dbReference type="Proteomes" id="UP001164776"/>
    </source>
</evidence>
<dbReference type="GO" id="GO:0009707">
    <property type="term" value="C:chloroplast outer membrane"/>
    <property type="evidence" value="ECO:0007669"/>
    <property type="project" value="TreeGrafter"/>
</dbReference>
<keyword evidence="2" id="KW-0812">Transmembrane</keyword>
<evidence type="ECO:0000256" key="1">
    <source>
        <dbReference type="ARBA" id="ARBA00004141"/>
    </source>
</evidence>
<accession>A0A9W8CF66</accession>